<feature type="domain" description="Glycosyltransferase subfamily 4-like N-terminal" evidence="1">
    <location>
        <begin position="13"/>
        <end position="222"/>
    </location>
</feature>
<reference evidence="2" key="1">
    <citation type="submission" date="2023-07" db="EMBL/GenBank/DDBJ databases">
        <title>The genome sequence of Rhodocytophaga aerolata KACC 12507.</title>
        <authorList>
            <person name="Zhang X."/>
        </authorList>
    </citation>
    <scope>NUCLEOTIDE SEQUENCE</scope>
    <source>
        <strain evidence="2">KACC 12507</strain>
    </source>
</reference>
<dbReference type="Proteomes" id="UP001168528">
    <property type="component" value="Unassembled WGS sequence"/>
</dbReference>
<keyword evidence="3" id="KW-1185">Reference proteome</keyword>
<evidence type="ECO:0000259" key="1">
    <source>
        <dbReference type="Pfam" id="PF13439"/>
    </source>
</evidence>
<sequence length="421" mass="47094">MKIALVNTFHFSGGAAVACHRLMYALQKNGVEASMLVQELNFPDKNVVEAQPGYIGRKKALLRFAADRFYFLLHEKNKEVRFAFSPANIGTDISRHPMIQQADVIHLHWINFGFLSLQSLKKLIGLNKPIVWTLHDMWAFTGGCHYSGTCTHYQTHCHTCPFLKSPHPRDLSYSVFEQKLALLHKANITFVTCSQWLGSLAGKSTLLQHFPIHAIPNPIDTTVYTPISKQQAREALQLPSGKKLILFGAFKIADPRKGFIYLEEALHVLKQAYPARTDDIGLLLFGKTDPELLKKDLAYPQYHLGKLSSTEKLVQVYNAADVFVLPSLEDNLPNTVMESMACGTPTVAFHTGGVPEMISHGQNGYLASYQSAADLAQGIYQILFSADPNELSKQARQQVLTNFNETLVAQKYSQLYTQLLS</sequence>
<evidence type="ECO:0000313" key="3">
    <source>
        <dbReference type="Proteomes" id="UP001168528"/>
    </source>
</evidence>
<accession>A0ABT8RK65</accession>
<dbReference type="RefSeq" id="WP_302042233.1">
    <property type="nucleotide sequence ID" value="NZ_JAUKPO010000059.1"/>
</dbReference>
<dbReference type="Gene3D" id="3.40.50.2000">
    <property type="entry name" value="Glycogen Phosphorylase B"/>
    <property type="match status" value="2"/>
</dbReference>
<protein>
    <submittedName>
        <fullName evidence="2">Glycosyltransferase family 4 protein</fullName>
    </submittedName>
</protein>
<dbReference type="SUPFAM" id="SSF53756">
    <property type="entry name" value="UDP-Glycosyltransferase/glycogen phosphorylase"/>
    <property type="match status" value="1"/>
</dbReference>
<dbReference type="InterPro" id="IPR028098">
    <property type="entry name" value="Glyco_trans_4-like_N"/>
</dbReference>
<proteinExistence type="predicted"/>
<dbReference type="PANTHER" id="PTHR12526:SF637">
    <property type="entry name" value="GLYCOSYLTRANSFERASE EPSF-RELATED"/>
    <property type="match status" value="1"/>
</dbReference>
<dbReference type="PROSITE" id="PS51257">
    <property type="entry name" value="PROKAR_LIPOPROTEIN"/>
    <property type="match status" value="1"/>
</dbReference>
<dbReference type="PANTHER" id="PTHR12526">
    <property type="entry name" value="GLYCOSYLTRANSFERASE"/>
    <property type="match status" value="1"/>
</dbReference>
<gene>
    <name evidence="2" type="ORF">Q0590_34495</name>
</gene>
<evidence type="ECO:0000313" key="2">
    <source>
        <dbReference type="EMBL" id="MDO1451435.1"/>
    </source>
</evidence>
<organism evidence="2 3">
    <name type="scientific">Rhodocytophaga aerolata</name>
    <dbReference type="NCBI Taxonomy" id="455078"/>
    <lineage>
        <taxon>Bacteria</taxon>
        <taxon>Pseudomonadati</taxon>
        <taxon>Bacteroidota</taxon>
        <taxon>Cytophagia</taxon>
        <taxon>Cytophagales</taxon>
        <taxon>Rhodocytophagaceae</taxon>
        <taxon>Rhodocytophaga</taxon>
    </lineage>
</organism>
<dbReference type="Pfam" id="PF13439">
    <property type="entry name" value="Glyco_transf_4"/>
    <property type="match status" value="1"/>
</dbReference>
<dbReference type="EMBL" id="JAUKPO010000059">
    <property type="protein sequence ID" value="MDO1451435.1"/>
    <property type="molecule type" value="Genomic_DNA"/>
</dbReference>
<comment type="caution">
    <text evidence="2">The sequence shown here is derived from an EMBL/GenBank/DDBJ whole genome shotgun (WGS) entry which is preliminary data.</text>
</comment>
<dbReference type="CDD" id="cd03825">
    <property type="entry name" value="GT4_WcaC-like"/>
    <property type="match status" value="1"/>
</dbReference>
<dbReference type="Pfam" id="PF13692">
    <property type="entry name" value="Glyco_trans_1_4"/>
    <property type="match status" value="1"/>
</dbReference>
<name>A0ABT8RK65_9BACT</name>